<dbReference type="AlphaFoldDB" id="A0A1E5Q3H4"/>
<dbReference type="PROSITE" id="PS51257">
    <property type="entry name" value="PROKAR_LIPOPROTEIN"/>
    <property type="match status" value="1"/>
</dbReference>
<keyword evidence="1" id="KW-0732">Signal</keyword>
<dbReference type="RefSeq" id="WP_069959466.1">
    <property type="nucleotide sequence ID" value="NZ_MCGG01000078.1"/>
</dbReference>
<evidence type="ECO:0000313" key="2">
    <source>
        <dbReference type="EMBL" id="OEJ64119.1"/>
    </source>
</evidence>
<dbReference type="OrthoDB" id="8479681at2"/>
<keyword evidence="3" id="KW-1185">Reference proteome</keyword>
<dbReference type="EMBL" id="MCGG01000078">
    <property type="protein sequence ID" value="OEJ64119.1"/>
    <property type="molecule type" value="Genomic_DNA"/>
</dbReference>
<reference evidence="3" key="1">
    <citation type="submission" date="2016-07" db="EMBL/GenBank/DDBJ databases">
        <authorList>
            <person name="Florea S."/>
            <person name="Webb J.S."/>
            <person name="Jaromczyk J."/>
            <person name="Schardl C.L."/>
        </authorList>
    </citation>
    <scope>NUCLEOTIDE SEQUENCE [LARGE SCALE GENOMIC DNA]</scope>
    <source>
        <strain evidence="3">MV-1</strain>
    </source>
</reference>
<dbReference type="STRING" id="28181.BEN30_01610"/>
<dbReference type="InterPro" id="IPR021959">
    <property type="entry name" value="DUF3576"/>
</dbReference>
<evidence type="ECO:0000313" key="3">
    <source>
        <dbReference type="Proteomes" id="UP000095347"/>
    </source>
</evidence>
<protein>
    <recommendedName>
        <fullName evidence="4">DUF3576 domain-containing protein</fullName>
    </recommendedName>
</protein>
<evidence type="ECO:0008006" key="4">
    <source>
        <dbReference type="Google" id="ProtNLM"/>
    </source>
</evidence>
<organism evidence="2 3">
    <name type="scientific">Magnetovibrio blakemorei</name>
    <dbReference type="NCBI Taxonomy" id="28181"/>
    <lineage>
        <taxon>Bacteria</taxon>
        <taxon>Pseudomonadati</taxon>
        <taxon>Pseudomonadota</taxon>
        <taxon>Alphaproteobacteria</taxon>
        <taxon>Rhodospirillales</taxon>
        <taxon>Magnetovibrionaceae</taxon>
        <taxon>Magnetovibrio</taxon>
    </lineage>
</organism>
<feature type="chain" id="PRO_5009184010" description="DUF3576 domain-containing protein" evidence="1">
    <location>
        <begin position="23"/>
        <end position="184"/>
    </location>
</feature>
<dbReference type="Proteomes" id="UP000095347">
    <property type="component" value="Unassembled WGS sequence"/>
</dbReference>
<proteinExistence type="predicted"/>
<gene>
    <name evidence="2" type="ORF">BEN30_01610</name>
</gene>
<comment type="caution">
    <text evidence="2">The sequence shown here is derived from an EMBL/GenBank/DDBJ whole genome shotgun (WGS) entry which is preliminary data.</text>
</comment>
<feature type="signal peptide" evidence="1">
    <location>
        <begin position="1"/>
        <end position="22"/>
    </location>
</feature>
<evidence type="ECO:0000256" key="1">
    <source>
        <dbReference type="SAM" id="SignalP"/>
    </source>
</evidence>
<name>A0A1E5Q3H4_9PROT</name>
<dbReference type="Pfam" id="PF12100">
    <property type="entry name" value="DUF3576"/>
    <property type="match status" value="1"/>
</dbReference>
<sequence length="184" mass="20075">MKITAFPLTVLTAGLLSLLLSACEGGKVLTPRKSQAGEIGQQYEEINPRKTLFGEGGFQLGGDGKGKSGVDQGGGIGVNSYLWRATLDTIAFMPVTSADPFGGVIITDWYSPSETPLERFKLNVYVLGRALRADGIRVSMFRQTYDNAGNWRDAAVEDDAGRKLEDAILTRARQLRNETRMQDN</sequence>
<accession>A0A1E5Q3H4</accession>